<dbReference type="GO" id="GO:0009307">
    <property type="term" value="P:DNA restriction-modification system"/>
    <property type="evidence" value="ECO:0007669"/>
    <property type="project" value="InterPro"/>
</dbReference>
<dbReference type="GO" id="GO:0004519">
    <property type="term" value="F:endonuclease activity"/>
    <property type="evidence" value="ECO:0007669"/>
    <property type="project" value="InterPro"/>
</dbReference>
<dbReference type="AlphaFoldDB" id="A0A4D6HAG0"/>
<sequence>MGTVIDVHGSGKAGLDAATDERLSGQYLADRPLSASVGDNEQVAFVIVNKRGGVTVERKSGSESYKPGRNYRTLVAVTDVRLLIAVGGAGESGDRIVSVPLSTITGVDTESSFLGGALVVATDAGERWSIPCRDDLDPVVSYLQHAKRAWSKVDRLLAEVDERIGAAEDRLETGDHEGALEAADDAISVVAHAREELGTFEMGRGVVANADFERREASIRTVQRRVHAGVASEQVEQARDTAEADRYREAHDHFERARAACERALAIDADEPSEDDLTERQGEIERELRDLEGAPAAAAADVLDEAREIDDPSERAAALEDALEAQRDLLGLCWGPEAAFDGDPEEIRERIVAIVEEILAARLDAVRRSLVAADRLDVRDRGDDALAECARATEHIDAARAVARELLPERVEALDTWAETVDEQRARVQKDDSGTTAAVSGVSSDAAAAGPTTAESTEPTDAVVAGIATVDDASAGSEDDTGPPVAGEEIEPESLAERLATLDKSAFTSLIADVWRDLGWRTTAFTESIDQYDVMATRADPVELRMLIWAVHRPDGDLDTAVVDRCATDRANVDRADVAALVTTGAVPEAVRERASEHNVKLLERTDLLDLLEREQLAHLIDGLRQ</sequence>
<evidence type="ECO:0000313" key="4">
    <source>
        <dbReference type="Proteomes" id="UP000296706"/>
    </source>
</evidence>
<feature type="region of interest" description="Disordered" evidence="1">
    <location>
        <begin position="472"/>
        <end position="491"/>
    </location>
</feature>
<dbReference type="Proteomes" id="UP000296706">
    <property type="component" value="Chromosome"/>
</dbReference>
<reference evidence="3 4" key="1">
    <citation type="journal article" date="2019" name="Nat. Commun.">
        <title>A new type of DNA phosphorothioation-based antiviral system in archaea.</title>
        <authorList>
            <person name="Xiong L."/>
            <person name="Liu S."/>
            <person name="Chen S."/>
            <person name="Xiao Y."/>
            <person name="Zhu B."/>
            <person name="Gao Y."/>
            <person name="Zhang Y."/>
            <person name="Chen B."/>
            <person name="Luo J."/>
            <person name="Deng Z."/>
            <person name="Chen X."/>
            <person name="Wang L."/>
            <person name="Chen S."/>
        </authorList>
    </citation>
    <scope>NUCLEOTIDE SEQUENCE [LARGE SCALE GENOMIC DNA]</scope>
    <source>
        <strain evidence="3 4">CBA1105</strain>
    </source>
</reference>
<proteinExistence type="predicted"/>
<dbReference type="OrthoDB" id="237693at2157"/>
<gene>
    <name evidence="3" type="ORF">DV733_04970</name>
</gene>
<protein>
    <recommendedName>
        <fullName evidence="2">Restriction endonuclease type IV Mrr domain-containing protein</fullName>
    </recommendedName>
</protein>
<dbReference type="RefSeq" id="WP_049994080.1">
    <property type="nucleotide sequence ID" value="NZ_CP031310.1"/>
</dbReference>
<feature type="region of interest" description="Disordered" evidence="1">
    <location>
        <begin position="425"/>
        <end position="461"/>
    </location>
</feature>
<dbReference type="GeneID" id="39847192"/>
<dbReference type="STRING" id="1457250.GCA_000755225_03298"/>
<evidence type="ECO:0000259" key="2">
    <source>
        <dbReference type="Pfam" id="PF04471"/>
    </source>
</evidence>
<dbReference type="KEGG" id="hsn:DV733_04970"/>
<dbReference type="Pfam" id="PF04471">
    <property type="entry name" value="Mrr_cat"/>
    <property type="match status" value="1"/>
</dbReference>
<dbReference type="GO" id="GO:0003677">
    <property type="term" value="F:DNA binding"/>
    <property type="evidence" value="ECO:0007669"/>
    <property type="project" value="InterPro"/>
</dbReference>
<feature type="compositionally biased region" description="Low complexity" evidence="1">
    <location>
        <begin position="437"/>
        <end position="450"/>
    </location>
</feature>
<keyword evidence="4" id="KW-1185">Reference proteome</keyword>
<name>A0A4D6HAG0_9EURY</name>
<feature type="domain" description="Restriction endonuclease type IV Mrr" evidence="2">
    <location>
        <begin position="500"/>
        <end position="612"/>
    </location>
</feature>
<dbReference type="EMBL" id="CP031310">
    <property type="protein sequence ID" value="QCC50635.1"/>
    <property type="molecule type" value="Genomic_DNA"/>
</dbReference>
<dbReference type="InterPro" id="IPR007560">
    <property type="entry name" value="Restrct_endonuc_IV_Mrr"/>
</dbReference>
<accession>A0A4D6HAG0</accession>
<evidence type="ECO:0000256" key="1">
    <source>
        <dbReference type="SAM" id="MobiDB-lite"/>
    </source>
</evidence>
<organism evidence="3 4">
    <name type="scientific">Halapricum salinum</name>
    <dbReference type="NCBI Taxonomy" id="1457250"/>
    <lineage>
        <taxon>Archaea</taxon>
        <taxon>Methanobacteriati</taxon>
        <taxon>Methanobacteriota</taxon>
        <taxon>Stenosarchaea group</taxon>
        <taxon>Halobacteria</taxon>
        <taxon>Halobacteriales</taxon>
        <taxon>Haloarculaceae</taxon>
        <taxon>Halapricum</taxon>
    </lineage>
</organism>
<evidence type="ECO:0000313" key="3">
    <source>
        <dbReference type="EMBL" id="QCC50635.1"/>
    </source>
</evidence>